<organism evidence="1 2">
    <name type="scientific">Paratrimastix pyriformis</name>
    <dbReference type="NCBI Taxonomy" id="342808"/>
    <lineage>
        <taxon>Eukaryota</taxon>
        <taxon>Metamonada</taxon>
        <taxon>Preaxostyla</taxon>
        <taxon>Paratrimastigidae</taxon>
        <taxon>Paratrimastix</taxon>
    </lineage>
</organism>
<comment type="caution">
    <text evidence="1">The sequence shown here is derived from an EMBL/GenBank/DDBJ whole genome shotgun (WGS) entry which is preliminary data.</text>
</comment>
<protein>
    <submittedName>
        <fullName evidence="1">Uncharacterized protein</fullName>
    </submittedName>
</protein>
<reference evidence="1" key="1">
    <citation type="journal article" date="2022" name="bioRxiv">
        <title>Genomics of Preaxostyla Flagellates Illuminates Evolutionary Transitions and the Path Towards Mitochondrial Loss.</title>
        <authorList>
            <person name="Novak L.V.F."/>
            <person name="Treitli S.C."/>
            <person name="Pyrih J."/>
            <person name="Halakuc P."/>
            <person name="Pipaliya S.V."/>
            <person name="Vacek V."/>
            <person name="Brzon O."/>
            <person name="Soukal P."/>
            <person name="Eme L."/>
            <person name="Dacks J.B."/>
            <person name="Karnkowska A."/>
            <person name="Elias M."/>
            <person name="Hampl V."/>
        </authorList>
    </citation>
    <scope>NUCLEOTIDE SEQUENCE</scope>
    <source>
        <strain evidence="1">RCP-MX</strain>
    </source>
</reference>
<name>A0ABQ8UHV9_9EUKA</name>
<keyword evidence="2" id="KW-1185">Reference proteome</keyword>
<proteinExistence type="predicted"/>
<gene>
    <name evidence="1" type="ORF">PAPYR_7719</name>
</gene>
<evidence type="ECO:0000313" key="1">
    <source>
        <dbReference type="EMBL" id="KAJ4456904.1"/>
    </source>
</evidence>
<evidence type="ECO:0000313" key="2">
    <source>
        <dbReference type="Proteomes" id="UP001141327"/>
    </source>
</evidence>
<dbReference type="Proteomes" id="UP001141327">
    <property type="component" value="Unassembled WGS sequence"/>
</dbReference>
<sequence>MISAAPPVSIPGEEAVAAPPKAAPVVAGAPARGVPDVDADAEYRAFMAWSGLTRARLLPPGPGTCLPSLPHPEKMTRVNQEIHATDGGVRRTARLIDRCLKPPPSREVFSFWRKLANKCVT</sequence>
<accession>A0ABQ8UHV9</accession>
<dbReference type="EMBL" id="JAPMOS010000058">
    <property type="protein sequence ID" value="KAJ4456904.1"/>
    <property type="molecule type" value="Genomic_DNA"/>
</dbReference>